<name>A0A182PW68_9DIPT</name>
<feature type="domain" description="Interferon-related developmental regulator C-terminal" evidence="3">
    <location>
        <begin position="336"/>
        <end position="387"/>
    </location>
</feature>
<organism evidence="5 6">
    <name type="scientific">Anopheles epiroticus</name>
    <dbReference type="NCBI Taxonomy" id="199890"/>
    <lineage>
        <taxon>Eukaryota</taxon>
        <taxon>Metazoa</taxon>
        <taxon>Ecdysozoa</taxon>
        <taxon>Arthropoda</taxon>
        <taxon>Hexapoda</taxon>
        <taxon>Insecta</taxon>
        <taxon>Pterygota</taxon>
        <taxon>Neoptera</taxon>
        <taxon>Endopterygota</taxon>
        <taxon>Diptera</taxon>
        <taxon>Nematocera</taxon>
        <taxon>Culicoidea</taxon>
        <taxon>Culicidae</taxon>
        <taxon>Anophelinae</taxon>
        <taxon>Anopheles</taxon>
    </lineage>
</organism>
<evidence type="ECO:0000256" key="1">
    <source>
        <dbReference type="ARBA" id="ARBA00008828"/>
    </source>
</evidence>
<evidence type="ECO:0000259" key="3">
    <source>
        <dbReference type="Pfam" id="PF04836"/>
    </source>
</evidence>
<feature type="domain" description="Interferon-related developmental regulator N-terminal" evidence="4">
    <location>
        <begin position="21"/>
        <end position="291"/>
    </location>
</feature>
<dbReference type="PANTHER" id="PTHR12354:SF1">
    <property type="entry name" value="INTERFERON-RELATED DEVELOPMENTAL REGULATOR 1"/>
    <property type="match status" value="1"/>
</dbReference>
<reference evidence="6" key="1">
    <citation type="submission" date="2013-03" db="EMBL/GenBank/DDBJ databases">
        <title>The Genome Sequence of Anopheles epiroticus epiroticus2.</title>
        <authorList>
            <consortium name="The Broad Institute Genomics Platform"/>
            <person name="Neafsey D.E."/>
            <person name="Howell P."/>
            <person name="Walker B."/>
            <person name="Young S.K."/>
            <person name="Zeng Q."/>
            <person name="Gargeya S."/>
            <person name="Fitzgerald M."/>
            <person name="Haas B."/>
            <person name="Abouelleil A."/>
            <person name="Allen A.W."/>
            <person name="Alvarado L."/>
            <person name="Arachchi H.M."/>
            <person name="Berlin A.M."/>
            <person name="Chapman S.B."/>
            <person name="Gainer-Dewar J."/>
            <person name="Goldberg J."/>
            <person name="Griggs A."/>
            <person name="Gujja S."/>
            <person name="Hansen M."/>
            <person name="Howarth C."/>
            <person name="Imamovic A."/>
            <person name="Ireland A."/>
            <person name="Larimer J."/>
            <person name="McCowan C."/>
            <person name="Murphy C."/>
            <person name="Pearson M."/>
            <person name="Poon T.W."/>
            <person name="Priest M."/>
            <person name="Roberts A."/>
            <person name="Saif S."/>
            <person name="Shea T."/>
            <person name="Sisk P."/>
            <person name="Sykes S."/>
            <person name="Wortman J."/>
            <person name="Nusbaum C."/>
            <person name="Birren B."/>
        </authorList>
    </citation>
    <scope>NUCLEOTIDE SEQUENCE [LARGE SCALE GENOMIC DNA]</scope>
    <source>
        <strain evidence="6">Epiroticus2</strain>
    </source>
</reference>
<evidence type="ECO:0000259" key="4">
    <source>
        <dbReference type="Pfam" id="PF05004"/>
    </source>
</evidence>
<dbReference type="VEuPathDB" id="VectorBase:AEPI011205"/>
<protein>
    <recommendedName>
        <fullName evidence="7">Interferon-related developmental regulator N-terminal domain-containing protein</fullName>
    </recommendedName>
</protein>
<dbReference type="InterPro" id="IPR011989">
    <property type="entry name" value="ARM-like"/>
</dbReference>
<dbReference type="PANTHER" id="PTHR12354">
    <property type="entry name" value="INTERFERON-RELATED DEVELOPMENTAL REGULATOR"/>
    <property type="match status" value="1"/>
</dbReference>
<dbReference type="InterPro" id="IPR016024">
    <property type="entry name" value="ARM-type_fold"/>
</dbReference>
<dbReference type="Proteomes" id="UP000075885">
    <property type="component" value="Unassembled WGS sequence"/>
</dbReference>
<dbReference type="Pfam" id="PF05004">
    <property type="entry name" value="IFRD"/>
    <property type="match status" value="1"/>
</dbReference>
<comment type="similarity">
    <text evidence="1">Belongs to the IFRD family.</text>
</comment>
<keyword evidence="6" id="KW-1185">Reference proteome</keyword>
<dbReference type="InterPro" id="IPR006921">
    <property type="entry name" value="Interferon-rel_develop_reg_C"/>
</dbReference>
<dbReference type="Pfam" id="PF04836">
    <property type="entry name" value="IFRD_C"/>
    <property type="match status" value="1"/>
</dbReference>
<dbReference type="Gene3D" id="1.25.10.10">
    <property type="entry name" value="Leucine-rich Repeat Variant"/>
    <property type="match status" value="1"/>
</dbReference>
<dbReference type="AlphaFoldDB" id="A0A182PW68"/>
<reference evidence="5" key="2">
    <citation type="submission" date="2020-05" db="UniProtKB">
        <authorList>
            <consortium name="EnsemblMetazoa"/>
        </authorList>
    </citation>
    <scope>IDENTIFICATION</scope>
    <source>
        <strain evidence="5">Epiroticus2</strain>
    </source>
</reference>
<accession>A0A182PW68</accession>
<evidence type="ECO:0000313" key="5">
    <source>
        <dbReference type="EnsemblMetazoa" id="AEPI011205-PA"/>
    </source>
</evidence>
<evidence type="ECO:0008006" key="7">
    <source>
        <dbReference type="Google" id="ProtNLM"/>
    </source>
</evidence>
<dbReference type="EnsemblMetazoa" id="AEPI011205-RA">
    <property type="protein sequence ID" value="AEPI011205-PA"/>
    <property type="gene ID" value="AEPI011205"/>
</dbReference>
<feature type="compositionally biased region" description="Basic and acidic residues" evidence="2">
    <location>
        <begin position="364"/>
        <end position="388"/>
    </location>
</feature>
<evidence type="ECO:0000256" key="2">
    <source>
        <dbReference type="SAM" id="MobiDB-lite"/>
    </source>
</evidence>
<feature type="region of interest" description="Disordered" evidence="2">
    <location>
        <begin position="1"/>
        <end position="23"/>
    </location>
</feature>
<feature type="region of interest" description="Disordered" evidence="2">
    <location>
        <begin position="350"/>
        <end position="388"/>
    </location>
</feature>
<evidence type="ECO:0000313" key="6">
    <source>
        <dbReference type="Proteomes" id="UP000075885"/>
    </source>
</evidence>
<sequence>MPRNRKKQPSGGLPHDKGDPLDDESEVYEKVLQRLIDGTSHKSQQSRVSAYHKIYGCLVQRYSPISLTERKVMLLESLKRSLGKGNEEEQIWAARVIPLLAIQTETSEDVAALLKMVRPTMMDAMKGINSETSNVRAMCCTGLAMLSFISENDTEEIMSVMQHLQAIAQREKPGEDNGGLQAVVLRCWSLLLSVLPSKMILKHMKSGNILSPRNIIELLDSTHLEVRIVSGETIALMHELFHQHDPTLLQHDLPSLLDTVRKLSTDAYRFQAKQGRKLQRITFRDVLHYLQQNVVPLLRIKVGDETLLLHSWTMHVHYSAVKEMLGPALNIHLKDNPLIRDILKMDPKRMESACAKRPAGRMTKKAEQRSNRATSKERSIRRGKERDN</sequence>
<dbReference type="SUPFAM" id="SSF48371">
    <property type="entry name" value="ARM repeat"/>
    <property type="match status" value="1"/>
</dbReference>
<dbReference type="InterPro" id="IPR039777">
    <property type="entry name" value="IFRD"/>
</dbReference>
<dbReference type="InterPro" id="IPR007701">
    <property type="entry name" value="Interferon-rel_develop_reg_N"/>
</dbReference>
<dbReference type="STRING" id="199890.A0A182PW68"/>
<proteinExistence type="inferred from homology"/>